<dbReference type="InterPro" id="IPR036291">
    <property type="entry name" value="NAD(P)-bd_dom_sf"/>
</dbReference>
<organism evidence="1">
    <name type="scientific">Paraburkholderia acidicola</name>
    <dbReference type="NCBI Taxonomy" id="1912599"/>
    <lineage>
        <taxon>Bacteria</taxon>
        <taxon>Pseudomonadati</taxon>
        <taxon>Pseudomonadota</taxon>
        <taxon>Betaproteobacteria</taxon>
        <taxon>Burkholderiales</taxon>
        <taxon>Burkholderiaceae</taxon>
        <taxon>Paraburkholderia</taxon>
    </lineage>
</organism>
<dbReference type="Pfam" id="PF02423">
    <property type="entry name" value="OCD_Mu_crystall"/>
    <property type="match status" value="1"/>
</dbReference>
<name>A0A1I9RH07_9BURK</name>
<dbReference type="SUPFAM" id="SSF51735">
    <property type="entry name" value="NAD(P)-binding Rossmann-fold domains"/>
    <property type="match status" value="1"/>
</dbReference>
<dbReference type="PANTHER" id="PTHR13812:SF19">
    <property type="entry name" value="KETIMINE REDUCTASE MU-CRYSTALLIN"/>
    <property type="match status" value="1"/>
</dbReference>
<accession>A0A1I9RH07</accession>
<dbReference type="Gene3D" id="3.40.50.720">
    <property type="entry name" value="NAD(P)-binding Rossmann-like Domain"/>
    <property type="match status" value="1"/>
</dbReference>
<dbReference type="InterPro" id="IPR023401">
    <property type="entry name" value="ODC_N"/>
</dbReference>
<dbReference type="AlphaFoldDB" id="A0A1I9RH07"/>
<sequence length="342" mass="36914">MSSPPSFSVIGGSYISDLLAKSRVDIIDIVEHCYRLHHLGGTHNPDSYFLRFDDKPEARIIALPAAIRDVDRKAFVSGIKWISSYPRNIESNLQRASAVIVLNDYETGYPFACLEASQISAARTAASAVLAATRLGPQGRQAGRLAVIGGGVIAGTILSYFKASGWQFEDVCVYDTSPGNADAFARNLSARDIYAVRTGTCDEALAADVVVLATTAGTPWIPVSHRFASSQLILNISLRDLPPESLLSANNILDDVEHCMKANTSPHLAEQRYGQRDFITGTIGQVILGDVHLDSGKPIIFSPFGLGVLDLAVSMFILERAQADGARQAIPGFFAATERWTM</sequence>
<reference evidence="1" key="1">
    <citation type="submission" date="2016-08" db="EMBL/GenBank/DDBJ databases">
        <title>Identification and Characterization of the Sulfazecin Monobactam Biosynthetic Gene Cluster.</title>
        <authorList>
            <person name="Li R."/>
            <person name="Oliver R.A."/>
            <person name="Townsend C.A."/>
        </authorList>
    </citation>
    <scope>NUCLEOTIDE SEQUENCE</scope>
    <source>
        <strain evidence="1">ATCC 31363</strain>
    </source>
</reference>
<dbReference type="GO" id="GO:0019290">
    <property type="term" value="P:siderophore biosynthetic process"/>
    <property type="evidence" value="ECO:0007669"/>
    <property type="project" value="InterPro"/>
</dbReference>
<dbReference type="BioCyc" id="MetaCyc:MONOMER-124148"/>
<gene>
    <name evidence="1" type="primary">sulG</name>
    <name evidence="2" type="synonym">SbnB</name>
    <name evidence="2" type="ORF">BWP39_23735</name>
</gene>
<dbReference type="PANTHER" id="PTHR13812">
    <property type="entry name" value="KETIMINE REDUCTASE MU-CRYSTALLIN"/>
    <property type="match status" value="1"/>
</dbReference>
<dbReference type="InterPro" id="IPR003462">
    <property type="entry name" value="ODC_Mu_crystall"/>
</dbReference>
<evidence type="ECO:0000313" key="3">
    <source>
        <dbReference type="Proteomes" id="UP000218022"/>
    </source>
</evidence>
<dbReference type="Proteomes" id="UP000218022">
    <property type="component" value="Unassembled WGS sequence"/>
</dbReference>
<evidence type="ECO:0000313" key="2">
    <source>
        <dbReference type="EMBL" id="PCE22694.1"/>
    </source>
</evidence>
<evidence type="ECO:0000313" key="1">
    <source>
        <dbReference type="EMBL" id="AOZ21314.1"/>
    </source>
</evidence>
<dbReference type="NCBIfam" id="TIGR03944">
    <property type="entry name" value="dehyd_SbnB_fam"/>
    <property type="match status" value="1"/>
</dbReference>
<dbReference type="PIRSF" id="PIRSF001439">
    <property type="entry name" value="CryM"/>
    <property type="match status" value="1"/>
</dbReference>
<dbReference type="EMBL" id="MTZV01000006">
    <property type="protein sequence ID" value="PCE22694.1"/>
    <property type="molecule type" value="Genomic_DNA"/>
</dbReference>
<reference evidence="2 3" key="2">
    <citation type="submission" date="2017-01" db="EMBL/GenBank/DDBJ databases">
        <title>Whole-Genome Shotgun Sequencing of Two beta-Proteobacterial Species in Search of the Bulgecin Biosynthetic Cluster.</title>
        <authorList>
            <person name="Horsman M.E."/>
            <person name="Marous D.R."/>
            <person name="Li R."/>
            <person name="Oliver R.A."/>
            <person name="Byun B."/>
            <person name="Emrich S.J."/>
            <person name="Boggess B."/>
            <person name="Townsend C.A."/>
            <person name="Mobashery S."/>
        </authorList>
    </citation>
    <scope>NUCLEOTIDE SEQUENCE [LARGE SCALE GENOMIC DNA]</scope>
    <source>
        <strain evidence="2 3">ATCC 31363</strain>
    </source>
</reference>
<dbReference type="Gene3D" id="3.30.1780.10">
    <property type="entry name" value="ornithine cyclodeaminase, domain 1"/>
    <property type="match status" value="1"/>
</dbReference>
<dbReference type="OrthoDB" id="9809203at2"/>
<dbReference type="EMBL" id="KX757706">
    <property type="protein sequence ID" value="AOZ21314.1"/>
    <property type="molecule type" value="Genomic_DNA"/>
</dbReference>
<dbReference type="InterPro" id="IPR023866">
    <property type="entry name" value="SbnB"/>
</dbReference>
<dbReference type="RefSeq" id="WP_096724636.1">
    <property type="nucleotide sequence ID" value="NZ_MTZV01000006.1"/>
</dbReference>
<dbReference type="GO" id="GO:0005737">
    <property type="term" value="C:cytoplasm"/>
    <property type="evidence" value="ECO:0007669"/>
    <property type="project" value="TreeGrafter"/>
</dbReference>
<proteinExistence type="predicted"/>
<protein>
    <submittedName>
        <fullName evidence="2">2,3-diaminopropionate biosynthesis protein SbnB</fullName>
    </submittedName>
    <submittedName>
        <fullName evidence="1">SulG</fullName>
    </submittedName>
</protein>
<dbReference type="GO" id="GO:0016639">
    <property type="term" value="F:oxidoreductase activity, acting on the CH-NH2 group of donors, NAD or NADP as acceptor"/>
    <property type="evidence" value="ECO:0007669"/>
    <property type="project" value="InterPro"/>
</dbReference>